<dbReference type="Pfam" id="PF07883">
    <property type="entry name" value="Cupin_2"/>
    <property type="match status" value="1"/>
</dbReference>
<dbReference type="SUPFAM" id="SSF51182">
    <property type="entry name" value="RmlC-like cupins"/>
    <property type="match status" value="1"/>
</dbReference>
<proteinExistence type="predicted"/>
<feature type="domain" description="Cupin type-2" evidence="1">
    <location>
        <begin position="23"/>
        <end position="93"/>
    </location>
</feature>
<dbReference type="InterPro" id="IPR013096">
    <property type="entry name" value="Cupin_2"/>
</dbReference>
<evidence type="ECO:0000259" key="1">
    <source>
        <dbReference type="Pfam" id="PF07883"/>
    </source>
</evidence>
<dbReference type="RefSeq" id="WP_165097495.1">
    <property type="nucleotide sequence ID" value="NZ_CP049056.1"/>
</dbReference>
<name>A0A7L5BXC8_9RHOB</name>
<keyword evidence="3" id="KW-1185">Reference proteome</keyword>
<dbReference type="EMBL" id="CP049056">
    <property type="protein sequence ID" value="QIE55498.1"/>
    <property type="molecule type" value="Genomic_DNA"/>
</dbReference>
<evidence type="ECO:0000313" key="2">
    <source>
        <dbReference type="EMBL" id="QIE55498.1"/>
    </source>
</evidence>
<organism evidence="2 3">
    <name type="scientific">Pikeienuella piscinae</name>
    <dbReference type="NCBI Taxonomy" id="2748098"/>
    <lineage>
        <taxon>Bacteria</taxon>
        <taxon>Pseudomonadati</taxon>
        <taxon>Pseudomonadota</taxon>
        <taxon>Alphaproteobacteria</taxon>
        <taxon>Rhodobacterales</taxon>
        <taxon>Paracoccaceae</taxon>
        <taxon>Pikeienuella</taxon>
    </lineage>
</organism>
<accession>A0A7L5BXC8</accession>
<dbReference type="InterPro" id="IPR011051">
    <property type="entry name" value="RmlC_Cupin_sf"/>
</dbReference>
<protein>
    <submittedName>
        <fullName evidence="2">Cupin domain-containing protein</fullName>
    </submittedName>
</protein>
<dbReference type="CDD" id="cd06982">
    <property type="entry name" value="cupin_BauB-like"/>
    <property type="match status" value="1"/>
</dbReference>
<dbReference type="InterPro" id="IPR014710">
    <property type="entry name" value="RmlC-like_jellyroll"/>
</dbReference>
<reference evidence="2 3" key="1">
    <citation type="submission" date="2020-02" db="EMBL/GenBank/DDBJ databases">
        <title>complete genome sequence of Rhodobacteraceae bacterium.</title>
        <authorList>
            <person name="Park J."/>
            <person name="Kim Y.-S."/>
            <person name="Kim K.-H."/>
        </authorList>
    </citation>
    <scope>NUCLEOTIDE SEQUENCE [LARGE SCALE GENOMIC DNA]</scope>
    <source>
        <strain evidence="2 3">RR4-56</strain>
    </source>
</reference>
<dbReference type="KEGG" id="hdh:G5B40_08525"/>
<dbReference type="Gene3D" id="2.60.120.10">
    <property type="entry name" value="Jelly Rolls"/>
    <property type="match status" value="1"/>
</dbReference>
<gene>
    <name evidence="2" type="ORF">G5B40_08525</name>
</gene>
<evidence type="ECO:0000313" key="3">
    <source>
        <dbReference type="Proteomes" id="UP000503336"/>
    </source>
</evidence>
<dbReference type="AlphaFoldDB" id="A0A7L5BXC8"/>
<sequence length="101" mass="11001">MSSAREPATPEQMIDNDRVRVTRWSFNPGAATGWHVHEYDYIVTPIIGSAVTIVDGEGRETAVEMVAGVSYFREAGVAHDVINAGPGPLVFVETELKEART</sequence>
<dbReference type="Proteomes" id="UP000503336">
    <property type="component" value="Chromosome"/>
</dbReference>